<dbReference type="InterPro" id="IPR001128">
    <property type="entry name" value="Cyt_P450"/>
</dbReference>
<dbReference type="EMBL" id="KZ451917">
    <property type="protein sequence ID" value="PKA62465.1"/>
    <property type="molecule type" value="Genomic_DNA"/>
</dbReference>
<keyword evidence="8" id="KW-0732">Signal</keyword>
<keyword evidence="7" id="KW-1133">Transmembrane helix</keyword>
<comment type="similarity">
    <text evidence="1 5">Belongs to the cytochrome P450 family.</text>
</comment>
<dbReference type="PRINTS" id="PR00463">
    <property type="entry name" value="EP450I"/>
</dbReference>
<dbReference type="PANTHER" id="PTHR47955">
    <property type="entry name" value="CYTOCHROME P450 FAMILY 71 PROTEIN"/>
    <property type="match status" value="1"/>
</dbReference>
<feature type="transmembrane region" description="Helical" evidence="7">
    <location>
        <begin position="202"/>
        <end position="220"/>
    </location>
</feature>
<dbReference type="GO" id="GO:0005506">
    <property type="term" value="F:iron ion binding"/>
    <property type="evidence" value="ECO:0007669"/>
    <property type="project" value="InterPro"/>
</dbReference>
<keyword evidence="5" id="KW-0503">Monooxygenase</keyword>
<dbReference type="OrthoDB" id="781802at2759"/>
<evidence type="ECO:0000256" key="5">
    <source>
        <dbReference type="RuleBase" id="RU000461"/>
    </source>
</evidence>
<dbReference type="STRING" id="1088818.A0A2I0B3V8"/>
<dbReference type="PRINTS" id="PR00385">
    <property type="entry name" value="P450"/>
</dbReference>
<protein>
    <submittedName>
        <fullName evidence="9">Cytochrome P450 71A25</fullName>
    </submittedName>
</protein>
<dbReference type="PANTHER" id="PTHR47955:SF15">
    <property type="entry name" value="CYTOCHROME P450 71A2-LIKE"/>
    <property type="match status" value="1"/>
</dbReference>
<keyword evidence="5" id="KW-0560">Oxidoreductase</keyword>
<feature type="signal peptide" evidence="8">
    <location>
        <begin position="1"/>
        <end position="24"/>
    </location>
</feature>
<dbReference type="GO" id="GO:0020037">
    <property type="term" value="F:heme binding"/>
    <property type="evidence" value="ECO:0007669"/>
    <property type="project" value="InterPro"/>
</dbReference>
<dbReference type="Gene3D" id="1.10.630.10">
    <property type="entry name" value="Cytochrome P450"/>
    <property type="match status" value="1"/>
</dbReference>
<dbReference type="CDD" id="cd11072">
    <property type="entry name" value="CYP71-like"/>
    <property type="match status" value="1"/>
</dbReference>
<keyword evidence="10" id="KW-1185">Reference proteome</keyword>
<evidence type="ECO:0000256" key="3">
    <source>
        <dbReference type="ARBA" id="ARBA00023004"/>
    </source>
</evidence>
<dbReference type="AlphaFoldDB" id="A0A2I0B3V8"/>
<keyword evidence="4 5" id="KW-0349">Heme</keyword>
<dbReference type="FunFam" id="1.10.630.10:FF:000011">
    <property type="entry name" value="Cytochrome P450 83B1"/>
    <property type="match status" value="1"/>
</dbReference>
<dbReference type="SUPFAM" id="SSF48264">
    <property type="entry name" value="Cytochrome P450"/>
    <property type="match status" value="1"/>
</dbReference>
<organism evidence="9 10">
    <name type="scientific">Apostasia shenzhenica</name>
    <dbReference type="NCBI Taxonomy" id="1088818"/>
    <lineage>
        <taxon>Eukaryota</taxon>
        <taxon>Viridiplantae</taxon>
        <taxon>Streptophyta</taxon>
        <taxon>Embryophyta</taxon>
        <taxon>Tracheophyta</taxon>
        <taxon>Spermatophyta</taxon>
        <taxon>Magnoliopsida</taxon>
        <taxon>Liliopsida</taxon>
        <taxon>Asparagales</taxon>
        <taxon>Orchidaceae</taxon>
        <taxon>Apostasioideae</taxon>
        <taxon>Apostasia</taxon>
    </lineage>
</organism>
<keyword evidence="7" id="KW-0472">Membrane</keyword>
<feature type="compositionally biased region" description="Basic and acidic residues" evidence="6">
    <location>
        <begin position="253"/>
        <end position="271"/>
    </location>
</feature>
<evidence type="ECO:0000256" key="8">
    <source>
        <dbReference type="SAM" id="SignalP"/>
    </source>
</evidence>
<evidence type="ECO:0000256" key="2">
    <source>
        <dbReference type="ARBA" id="ARBA00022723"/>
    </source>
</evidence>
<comment type="cofactor">
    <cofactor evidence="4">
        <name>heme</name>
        <dbReference type="ChEBI" id="CHEBI:30413"/>
    </cofactor>
</comment>
<feature type="region of interest" description="Disordered" evidence="6">
    <location>
        <begin position="253"/>
        <end position="274"/>
    </location>
</feature>
<name>A0A2I0B3V8_9ASPA</name>
<evidence type="ECO:0000256" key="7">
    <source>
        <dbReference type="SAM" id="Phobius"/>
    </source>
</evidence>
<sequence length="514" mass="57822">MATFVAAIALLSFLLCLFFGLRQARSGAGQLPPSPPGLPLLGNLLQLSSLPHRSLHSLSKRYGPIFLLHLGAAPTAVLSSAELAEQVMKTLDPDFASRPPLSIADRLLYNSSGIAFSAYSEPWRQRKKTCVLHLLSSKRVQSFRWLREEEVKHLISEIRSSSPAPVNLSEKIVCLTSDVICRAAMGRKFDEESMFRKTMKEVMTLLGMFSVADFVPWLWWVDKLSGLDGRVRRAAEVLDEELSRVLQERMGRRRSEERMGRRRSEGGRRGEENEESADFIDVLLSLKEREEDVGSSFTLGMGSVKDIFLGGADTSFTVLIWAMAELIWHPSLMKDVQDEIRSIVGSKEIITEEDINKLTLLKVVIKETLRLHIPGPLLVPRVASQSTQIHGYNIPKGTRVIINAWAIAKDPKHWDRPEEFWPQRFTNSNIDFRGQSFELIPFGAGRRLCPGISFGVALMECALANLLYHFNWEVPEEMREEILDMTESPGITVQKKSPLILIAKPYDSSLGPII</sequence>
<gene>
    <name evidence="9" type="primary">CYP71A25</name>
    <name evidence="9" type="ORF">AXF42_Ash009352</name>
</gene>
<evidence type="ECO:0000256" key="6">
    <source>
        <dbReference type="SAM" id="MobiDB-lite"/>
    </source>
</evidence>
<keyword evidence="7" id="KW-0812">Transmembrane</keyword>
<evidence type="ECO:0000256" key="4">
    <source>
        <dbReference type="PIRSR" id="PIRSR602401-1"/>
    </source>
</evidence>
<keyword evidence="3 4" id="KW-0408">Iron</keyword>
<proteinExistence type="inferred from homology"/>
<reference evidence="9 10" key="1">
    <citation type="journal article" date="2017" name="Nature">
        <title>The Apostasia genome and the evolution of orchids.</title>
        <authorList>
            <person name="Zhang G.Q."/>
            <person name="Liu K.W."/>
            <person name="Li Z."/>
            <person name="Lohaus R."/>
            <person name="Hsiao Y.Y."/>
            <person name="Niu S.C."/>
            <person name="Wang J.Y."/>
            <person name="Lin Y.C."/>
            <person name="Xu Q."/>
            <person name="Chen L.J."/>
            <person name="Yoshida K."/>
            <person name="Fujiwara S."/>
            <person name="Wang Z.W."/>
            <person name="Zhang Y.Q."/>
            <person name="Mitsuda N."/>
            <person name="Wang M."/>
            <person name="Liu G.H."/>
            <person name="Pecoraro L."/>
            <person name="Huang H.X."/>
            <person name="Xiao X.J."/>
            <person name="Lin M."/>
            <person name="Wu X.Y."/>
            <person name="Wu W.L."/>
            <person name="Chen Y.Y."/>
            <person name="Chang S.B."/>
            <person name="Sakamoto S."/>
            <person name="Ohme-Takagi M."/>
            <person name="Yagi M."/>
            <person name="Zeng S.J."/>
            <person name="Shen C.Y."/>
            <person name="Yeh C.M."/>
            <person name="Luo Y.B."/>
            <person name="Tsai W.C."/>
            <person name="Van de Peer Y."/>
            <person name="Liu Z.J."/>
        </authorList>
    </citation>
    <scope>NUCLEOTIDE SEQUENCE [LARGE SCALE GENOMIC DNA]</scope>
    <source>
        <strain evidence="10">cv. Shenzhen</strain>
        <tissue evidence="9">Stem</tissue>
    </source>
</reference>
<dbReference type="InterPro" id="IPR036396">
    <property type="entry name" value="Cyt_P450_sf"/>
</dbReference>
<dbReference type="Pfam" id="PF00067">
    <property type="entry name" value="p450"/>
    <property type="match status" value="1"/>
</dbReference>
<dbReference type="Proteomes" id="UP000236161">
    <property type="component" value="Unassembled WGS sequence"/>
</dbReference>
<accession>A0A2I0B3V8</accession>
<evidence type="ECO:0000256" key="1">
    <source>
        <dbReference type="ARBA" id="ARBA00010617"/>
    </source>
</evidence>
<dbReference type="GO" id="GO:0004497">
    <property type="term" value="F:monooxygenase activity"/>
    <property type="evidence" value="ECO:0007669"/>
    <property type="project" value="UniProtKB-KW"/>
</dbReference>
<dbReference type="InterPro" id="IPR002401">
    <property type="entry name" value="Cyt_P450_E_grp-I"/>
</dbReference>
<keyword evidence="2 4" id="KW-0479">Metal-binding</keyword>
<evidence type="ECO:0000313" key="10">
    <source>
        <dbReference type="Proteomes" id="UP000236161"/>
    </source>
</evidence>
<feature type="binding site" description="axial binding residue" evidence="4">
    <location>
        <position position="449"/>
    </location>
    <ligand>
        <name>heme</name>
        <dbReference type="ChEBI" id="CHEBI:30413"/>
    </ligand>
    <ligandPart>
        <name>Fe</name>
        <dbReference type="ChEBI" id="CHEBI:18248"/>
    </ligandPart>
</feature>
<evidence type="ECO:0000313" key="9">
    <source>
        <dbReference type="EMBL" id="PKA62465.1"/>
    </source>
</evidence>
<dbReference type="PROSITE" id="PS00086">
    <property type="entry name" value="CYTOCHROME_P450"/>
    <property type="match status" value="1"/>
</dbReference>
<feature type="chain" id="PRO_5014169240" evidence="8">
    <location>
        <begin position="25"/>
        <end position="514"/>
    </location>
</feature>
<dbReference type="InterPro" id="IPR017972">
    <property type="entry name" value="Cyt_P450_CS"/>
</dbReference>
<dbReference type="GO" id="GO:0016705">
    <property type="term" value="F:oxidoreductase activity, acting on paired donors, with incorporation or reduction of molecular oxygen"/>
    <property type="evidence" value="ECO:0007669"/>
    <property type="project" value="InterPro"/>
</dbReference>